<dbReference type="EMBL" id="CM024800">
    <property type="protein sequence ID" value="KAG8012922.1"/>
    <property type="molecule type" value="Genomic_DNA"/>
</dbReference>
<proteinExistence type="predicted"/>
<gene>
    <name evidence="1" type="ORF">GBF38_020885</name>
</gene>
<organism evidence="1 2">
    <name type="scientific">Nibea albiflora</name>
    <name type="common">Yellow drum</name>
    <name type="synonym">Corvina albiflora</name>
    <dbReference type="NCBI Taxonomy" id="240163"/>
    <lineage>
        <taxon>Eukaryota</taxon>
        <taxon>Metazoa</taxon>
        <taxon>Chordata</taxon>
        <taxon>Craniata</taxon>
        <taxon>Vertebrata</taxon>
        <taxon>Euteleostomi</taxon>
        <taxon>Actinopterygii</taxon>
        <taxon>Neopterygii</taxon>
        <taxon>Teleostei</taxon>
        <taxon>Neoteleostei</taxon>
        <taxon>Acanthomorphata</taxon>
        <taxon>Eupercaria</taxon>
        <taxon>Sciaenidae</taxon>
        <taxon>Nibea</taxon>
    </lineage>
</organism>
<evidence type="ECO:0000313" key="1">
    <source>
        <dbReference type="EMBL" id="KAG8012922.1"/>
    </source>
</evidence>
<evidence type="ECO:0000313" key="2">
    <source>
        <dbReference type="Proteomes" id="UP000805704"/>
    </source>
</evidence>
<dbReference type="Proteomes" id="UP000805704">
    <property type="component" value="Chromosome 12"/>
</dbReference>
<protein>
    <submittedName>
        <fullName evidence="1">Uncharacterized protein</fullName>
    </submittedName>
</protein>
<name>A0ACB7FEI0_NIBAL</name>
<sequence>MSATKIPTELPDPLNQSSICSSQTDTAAQSDNAVSIEGLETKITQTPPSNPSEPPDEPQASPQSPEISEQEPDACVDVTMDSVHLESKVETGSCQEHVMKKTKQKMPEMQRRLRPMSVQVTRKIHQQRPAAQNITSRLRAKEMLHEDTDESSPPGSKTFRSSFDWAQRRTVPPISVGHPSSSMPSFLKRKHNKGEQNFSVHQLLPGLRVVLRHSQQTVMADHRRVQHGSESQSDWEPSFSQEREEEQSSFRAQISKIEQFLNMEKLRLPKRRRTDD</sequence>
<reference evidence="1" key="1">
    <citation type="submission" date="2020-04" db="EMBL/GenBank/DDBJ databases">
        <title>A chromosome-scale assembly and high-density genetic map of the yellow drum (Nibea albiflora) genome.</title>
        <authorList>
            <person name="Xu D."/>
            <person name="Zhang W."/>
            <person name="Chen R."/>
            <person name="Tan P."/>
            <person name="Wang L."/>
            <person name="Song H."/>
            <person name="Tian L."/>
            <person name="Zhu Q."/>
            <person name="Wang B."/>
        </authorList>
    </citation>
    <scope>NUCLEOTIDE SEQUENCE</scope>
    <source>
        <strain evidence="1">ZJHYS-2018</strain>
    </source>
</reference>
<accession>A0ACB7FEI0</accession>
<keyword evidence="2" id="KW-1185">Reference proteome</keyword>
<comment type="caution">
    <text evidence="1">The sequence shown here is derived from an EMBL/GenBank/DDBJ whole genome shotgun (WGS) entry which is preliminary data.</text>
</comment>